<comment type="caution">
    <text evidence="1">The sequence shown here is derived from an EMBL/GenBank/DDBJ whole genome shotgun (WGS) entry which is preliminary data.</text>
</comment>
<organism evidence="1 2">
    <name type="scientific">Nocardia amamiensis</name>
    <dbReference type="NCBI Taxonomy" id="404578"/>
    <lineage>
        <taxon>Bacteria</taxon>
        <taxon>Bacillati</taxon>
        <taxon>Actinomycetota</taxon>
        <taxon>Actinomycetes</taxon>
        <taxon>Mycobacteriales</taxon>
        <taxon>Nocardiaceae</taxon>
        <taxon>Nocardia</taxon>
    </lineage>
</organism>
<dbReference type="EMBL" id="JADLQX010000005">
    <property type="protein sequence ID" value="MBF6297650.1"/>
    <property type="molecule type" value="Genomic_DNA"/>
</dbReference>
<dbReference type="Proteomes" id="UP000702209">
    <property type="component" value="Unassembled WGS sequence"/>
</dbReference>
<evidence type="ECO:0000313" key="2">
    <source>
        <dbReference type="Proteomes" id="UP000702209"/>
    </source>
</evidence>
<sequence length="230" mass="24508">MTAPRARLDRAAEQLRDYLLWLAARLTPGVTPQVSVPDHPVAVDWHEPVRYQYRASARVHPPGAAYDPAVLHRAVAALTEAGWSVDVERSADEPGAVQSTVVGKHDEFVVRVRVQEGYGGVIFAGETPIIAVPEDDSFVPPEPVVTAETVGADAVLCYECAGLGWCPACQGRGWTATGPSGRQRCRECLGAKVCPVCRGAGELVIAELTSADRAHYPDLPGTFGQGRADG</sequence>
<protein>
    <submittedName>
        <fullName evidence="1">Uncharacterized protein</fullName>
    </submittedName>
</protein>
<accession>A0ABS0CN67</accession>
<keyword evidence="2" id="KW-1185">Reference proteome</keyword>
<name>A0ABS0CN67_9NOCA</name>
<evidence type="ECO:0000313" key="1">
    <source>
        <dbReference type="EMBL" id="MBF6297650.1"/>
    </source>
</evidence>
<gene>
    <name evidence="1" type="ORF">IU459_08850</name>
</gene>
<dbReference type="RefSeq" id="WP_195128990.1">
    <property type="nucleotide sequence ID" value="NZ_JADLQX010000005.1"/>
</dbReference>
<reference evidence="1 2" key="1">
    <citation type="submission" date="2020-10" db="EMBL/GenBank/DDBJ databases">
        <title>Identification of Nocardia species via Next-generation sequencing and recognition of intraspecies genetic diversity.</title>
        <authorList>
            <person name="Li P."/>
            <person name="Li P."/>
            <person name="Lu B."/>
        </authorList>
    </citation>
    <scope>NUCLEOTIDE SEQUENCE [LARGE SCALE GENOMIC DNA]</scope>
    <source>
        <strain evidence="1 2">BJ06-0157</strain>
    </source>
</reference>
<proteinExistence type="predicted"/>